<dbReference type="EMBL" id="LS999521">
    <property type="protein sequence ID" value="VAX44590.1"/>
    <property type="molecule type" value="Genomic_DNA"/>
</dbReference>
<dbReference type="RefSeq" id="WP_171253679.1">
    <property type="nucleotide sequence ID" value="NZ_CAJHHQ010000001.1"/>
</dbReference>
<name>A0A446ZJE4_ACICA</name>
<feature type="region of interest" description="Disordered" evidence="1">
    <location>
        <begin position="1"/>
        <end position="58"/>
    </location>
</feature>
<gene>
    <name evidence="2" type="ORF">AC2117_01773</name>
</gene>
<evidence type="ECO:0000313" key="3">
    <source>
        <dbReference type="Proteomes" id="UP000294355"/>
    </source>
</evidence>
<dbReference type="AlphaFoldDB" id="A0A446ZJE4"/>
<sequence length="58" mass="6349">MTGFKSFSQNTTNHANIIKAQMNKHSASTPPTETQPSQVPGTVKDLPENNEQPDPNNK</sequence>
<proteinExistence type="predicted"/>
<reference evidence="2 3" key="1">
    <citation type="submission" date="2018-08" db="EMBL/GenBank/DDBJ databases">
        <authorList>
            <person name="Gonzaga-Molto A."/>
        </authorList>
    </citation>
    <scope>NUCLEOTIDE SEQUENCE [LARGE SCALE GENOMIC DNA]</scope>
    <source>
        <strain evidence="2">Acinetobacter calcoaceticus str. 2117</strain>
    </source>
</reference>
<feature type="compositionally biased region" description="Polar residues" evidence="1">
    <location>
        <begin position="23"/>
        <end position="40"/>
    </location>
</feature>
<protein>
    <submittedName>
        <fullName evidence="2">Uncharacterized protein</fullName>
    </submittedName>
</protein>
<dbReference type="Proteomes" id="UP000294355">
    <property type="component" value="Chromosome"/>
</dbReference>
<feature type="compositionally biased region" description="Polar residues" evidence="1">
    <location>
        <begin position="1"/>
        <end position="15"/>
    </location>
</feature>
<organism evidence="2 3">
    <name type="scientific">Acinetobacter calcoaceticus</name>
    <dbReference type="NCBI Taxonomy" id="471"/>
    <lineage>
        <taxon>Bacteria</taxon>
        <taxon>Pseudomonadati</taxon>
        <taxon>Pseudomonadota</taxon>
        <taxon>Gammaproteobacteria</taxon>
        <taxon>Moraxellales</taxon>
        <taxon>Moraxellaceae</taxon>
        <taxon>Acinetobacter</taxon>
        <taxon>Acinetobacter calcoaceticus/baumannii complex</taxon>
    </lineage>
</organism>
<feature type="compositionally biased region" description="Polar residues" evidence="1">
    <location>
        <begin position="49"/>
        <end position="58"/>
    </location>
</feature>
<accession>A0A446ZJE4</accession>
<evidence type="ECO:0000256" key="1">
    <source>
        <dbReference type="SAM" id="MobiDB-lite"/>
    </source>
</evidence>
<evidence type="ECO:0000313" key="2">
    <source>
        <dbReference type="EMBL" id="VAX44590.1"/>
    </source>
</evidence>